<organism evidence="4 5">
    <name type="scientific">Clostridium sulfidigenes</name>
    <dbReference type="NCBI Taxonomy" id="318464"/>
    <lineage>
        <taxon>Bacteria</taxon>
        <taxon>Bacillati</taxon>
        <taxon>Bacillota</taxon>
        <taxon>Clostridia</taxon>
        <taxon>Eubacteriales</taxon>
        <taxon>Clostridiaceae</taxon>
        <taxon>Clostridium</taxon>
    </lineage>
</organism>
<dbReference type="NCBIfam" id="NF005559">
    <property type="entry name" value="PRK07231.1"/>
    <property type="match status" value="1"/>
</dbReference>
<dbReference type="STRING" id="318464.IO99_10910"/>
<comment type="caution">
    <text evidence="4">The sequence shown here is derived from an EMBL/GenBank/DDBJ whole genome shotgun (WGS) entry which is preliminary data.</text>
</comment>
<comment type="similarity">
    <text evidence="1">Belongs to the short-chain dehydrogenases/reductases (SDR) family.</text>
</comment>
<dbReference type="InterPro" id="IPR002347">
    <property type="entry name" value="SDR_fam"/>
</dbReference>
<dbReference type="GO" id="GO:0032787">
    <property type="term" value="P:monocarboxylic acid metabolic process"/>
    <property type="evidence" value="ECO:0007669"/>
    <property type="project" value="UniProtKB-ARBA"/>
</dbReference>
<dbReference type="RefSeq" id="WP_035133138.1">
    <property type="nucleotide sequence ID" value="NZ_JPMD01000025.1"/>
</dbReference>
<dbReference type="Gene3D" id="3.40.50.720">
    <property type="entry name" value="NAD(P)-binding Rossmann-like Domain"/>
    <property type="match status" value="1"/>
</dbReference>
<dbReference type="PANTHER" id="PTHR42879">
    <property type="entry name" value="3-OXOACYL-(ACYL-CARRIER-PROTEIN) REDUCTASE"/>
    <property type="match status" value="1"/>
</dbReference>
<dbReference type="Proteomes" id="UP000028542">
    <property type="component" value="Unassembled WGS sequence"/>
</dbReference>
<sequence>MKLKGKVVVITGGTRGIGKGIALEFAKEGAILVLNYFNDDESARETLNEISSMGNYCTLFKGDVSNYNFSKELIEYTLEKLGRVDVLVNNAAISKIGLFMDDTEEDFDKIMSVNFKSVFNTTNSVVNHMISRKEGSIINISSVWGGEGAACEVLYSASKGAINSFTKALAKELALSNIRVNAIAPGVIETKMNMWMKEEERLELTEEIPMGRFGSVSEVGRAAVFLASKDSSYITGEILNVNGGF</sequence>
<dbReference type="EMBL" id="JPMD01000025">
    <property type="protein sequence ID" value="KEZ86179.1"/>
    <property type="molecule type" value="Genomic_DNA"/>
</dbReference>
<protein>
    <submittedName>
        <fullName evidence="4">Short-chain dehydrogenase</fullName>
    </submittedName>
</protein>
<accession>A0A084JB45</accession>
<dbReference type="PROSITE" id="PS00061">
    <property type="entry name" value="ADH_SHORT"/>
    <property type="match status" value="1"/>
</dbReference>
<dbReference type="eggNOG" id="COG1028">
    <property type="taxonomic scope" value="Bacteria"/>
</dbReference>
<proteinExistence type="inferred from homology"/>
<evidence type="ECO:0000313" key="5">
    <source>
        <dbReference type="Proteomes" id="UP000028542"/>
    </source>
</evidence>
<dbReference type="InterPro" id="IPR050259">
    <property type="entry name" value="SDR"/>
</dbReference>
<keyword evidence="3" id="KW-0443">Lipid metabolism</keyword>
<dbReference type="FunFam" id="3.40.50.720:FF:000173">
    <property type="entry name" value="3-oxoacyl-[acyl-carrier protein] reductase"/>
    <property type="match status" value="1"/>
</dbReference>
<dbReference type="PRINTS" id="PR00080">
    <property type="entry name" value="SDRFAMILY"/>
</dbReference>
<keyword evidence="5" id="KW-1185">Reference proteome</keyword>
<keyword evidence="3" id="KW-0753">Steroid metabolism</keyword>
<dbReference type="NCBIfam" id="NF047420">
    <property type="entry name" value="EF_P_mod_YmfI"/>
    <property type="match status" value="1"/>
</dbReference>
<gene>
    <name evidence="4" type="ORF">IO99_10910</name>
</gene>
<dbReference type="InterPro" id="IPR036291">
    <property type="entry name" value="NAD(P)-bd_dom_sf"/>
</dbReference>
<evidence type="ECO:0000256" key="3">
    <source>
        <dbReference type="ARBA" id="ARBA00023221"/>
    </source>
</evidence>
<dbReference type="GO" id="GO:0008202">
    <property type="term" value="P:steroid metabolic process"/>
    <property type="evidence" value="ECO:0007669"/>
    <property type="project" value="UniProtKB-KW"/>
</dbReference>
<dbReference type="GO" id="GO:0016491">
    <property type="term" value="F:oxidoreductase activity"/>
    <property type="evidence" value="ECO:0007669"/>
    <property type="project" value="UniProtKB-KW"/>
</dbReference>
<keyword evidence="2" id="KW-0560">Oxidoreductase</keyword>
<dbReference type="Pfam" id="PF13561">
    <property type="entry name" value="adh_short_C2"/>
    <property type="match status" value="1"/>
</dbReference>
<dbReference type="AlphaFoldDB" id="A0A084JB45"/>
<dbReference type="PRINTS" id="PR00081">
    <property type="entry name" value="GDHRDH"/>
</dbReference>
<evidence type="ECO:0000313" key="4">
    <source>
        <dbReference type="EMBL" id="KEZ86179.1"/>
    </source>
</evidence>
<evidence type="ECO:0000256" key="1">
    <source>
        <dbReference type="ARBA" id="ARBA00006484"/>
    </source>
</evidence>
<reference evidence="4 5" key="1">
    <citation type="submission" date="2014-07" db="EMBL/GenBank/DDBJ databases">
        <title>Draft genome of Clostridium sulfidigenes 113A isolated from sediments associated with methane hydrate from Krishna Godavari basin.</title>
        <authorList>
            <person name="Honkalas V.S."/>
            <person name="Dabir A.P."/>
            <person name="Arora P."/>
            <person name="Dhakephalkar P.K."/>
        </authorList>
    </citation>
    <scope>NUCLEOTIDE SEQUENCE [LARGE SCALE GENOMIC DNA]</scope>
    <source>
        <strain evidence="4 5">113A</strain>
    </source>
</reference>
<name>A0A084JB45_9CLOT</name>
<dbReference type="InterPro" id="IPR020904">
    <property type="entry name" value="Sc_DH/Rdtase_CS"/>
</dbReference>
<dbReference type="PANTHER" id="PTHR42879:SF2">
    <property type="entry name" value="3-OXOACYL-[ACYL-CARRIER-PROTEIN] REDUCTASE FABG"/>
    <property type="match status" value="1"/>
</dbReference>
<dbReference type="SUPFAM" id="SSF51735">
    <property type="entry name" value="NAD(P)-binding Rossmann-fold domains"/>
    <property type="match status" value="1"/>
</dbReference>
<evidence type="ECO:0000256" key="2">
    <source>
        <dbReference type="ARBA" id="ARBA00023002"/>
    </source>
</evidence>